<protein>
    <submittedName>
        <fullName evidence="2">Uncharacterized protein</fullName>
    </submittedName>
</protein>
<evidence type="ECO:0000313" key="2">
    <source>
        <dbReference type="EMBL" id="TDZ19708.1"/>
    </source>
</evidence>
<organism evidence="2 3">
    <name type="scientific">Colletotrichum orbiculare (strain 104-T / ATCC 96160 / CBS 514.97 / LARS 414 / MAFF 240422)</name>
    <name type="common">Cucumber anthracnose fungus</name>
    <name type="synonym">Colletotrichum lagenarium</name>
    <dbReference type="NCBI Taxonomy" id="1213857"/>
    <lineage>
        <taxon>Eukaryota</taxon>
        <taxon>Fungi</taxon>
        <taxon>Dikarya</taxon>
        <taxon>Ascomycota</taxon>
        <taxon>Pezizomycotina</taxon>
        <taxon>Sordariomycetes</taxon>
        <taxon>Hypocreomycetidae</taxon>
        <taxon>Glomerellales</taxon>
        <taxon>Glomerellaceae</taxon>
        <taxon>Colletotrichum</taxon>
        <taxon>Colletotrichum orbiculare species complex</taxon>
    </lineage>
</organism>
<comment type="caution">
    <text evidence="2">The sequence shown here is derived from an EMBL/GenBank/DDBJ whole genome shotgun (WGS) entry which is preliminary data.</text>
</comment>
<feature type="compositionally biased region" description="Polar residues" evidence="1">
    <location>
        <begin position="72"/>
        <end position="83"/>
    </location>
</feature>
<dbReference type="Proteomes" id="UP000014480">
    <property type="component" value="Unassembled WGS sequence"/>
</dbReference>
<proteinExistence type="predicted"/>
<sequence>MSSFSAYGAPYNPSCWLAGWLAGWLNASLMPKPFLPLSPPLPSPIQELGVFYCVITPSALVSDPNKVKPGSGSETRGSESASRSLEPGLPEPHPYQLCSSGCPTS</sequence>
<keyword evidence="3" id="KW-1185">Reference proteome</keyword>
<dbReference type="AlphaFoldDB" id="A0A484FP79"/>
<accession>A0A484FP79</accession>
<reference evidence="3" key="2">
    <citation type="journal article" date="2019" name="Mol. Plant Microbe Interact.">
        <title>Genome sequence resources for four phytopathogenic fungi from the Colletotrichum orbiculare species complex.</title>
        <authorList>
            <person name="Gan P."/>
            <person name="Tsushima A."/>
            <person name="Narusaka M."/>
            <person name="Narusaka Y."/>
            <person name="Takano Y."/>
            <person name="Kubo Y."/>
            <person name="Shirasu K."/>
        </authorList>
    </citation>
    <scope>GENOME REANNOTATION</scope>
    <source>
        <strain evidence="3">104-T / ATCC 96160 / CBS 514.97 / LARS 414 / MAFF 240422</strain>
    </source>
</reference>
<feature type="region of interest" description="Disordered" evidence="1">
    <location>
        <begin position="61"/>
        <end position="105"/>
    </location>
</feature>
<evidence type="ECO:0000256" key="1">
    <source>
        <dbReference type="SAM" id="MobiDB-lite"/>
    </source>
</evidence>
<reference evidence="3" key="1">
    <citation type="journal article" date="2013" name="New Phytol.">
        <title>Comparative genomic and transcriptomic analyses reveal the hemibiotrophic stage shift of Colletotrichum fungi.</title>
        <authorList>
            <person name="Gan P."/>
            <person name="Ikeda K."/>
            <person name="Irieda H."/>
            <person name="Narusaka M."/>
            <person name="O'Connell R.J."/>
            <person name="Narusaka Y."/>
            <person name="Takano Y."/>
            <person name="Kubo Y."/>
            <person name="Shirasu K."/>
        </authorList>
    </citation>
    <scope>NUCLEOTIDE SEQUENCE [LARGE SCALE GENOMIC DNA]</scope>
    <source>
        <strain evidence="3">104-T / ATCC 96160 / CBS 514.97 / LARS 414 / MAFF 240422</strain>
    </source>
</reference>
<dbReference type="EMBL" id="AMCV02000019">
    <property type="protein sequence ID" value="TDZ19708.1"/>
    <property type="molecule type" value="Genomic_DNA"/>
</dbReference>
<gene>
    <name evidence="2" type="ORF">Cob_v007345</name>
</gene>
<name>A0A484FP79_COLOR</name>
<evidence type="ECO:0000313" key="3">
    <source>
        <dbReference type="Proteomes" id="UP000014480"/>
    </source>
</evidence>